<dbReference type="SUPFAM" id="SSF75005">
    <property type="entry name" value="Arabinanase/levansucrase/invertase"/>
    <property type="match status" value="1"/>
</dbReference>
<reference evidence="8 9" key="1">
    <citation type="submission" date="2020-05" db="EMBL/GenBank/DDBJ databases">
        <title>Genome Sequencing of Type Strains.</title>
        <authorList>
            <person name="Lemaire J.F."/>
            <person name="Inderbitzin P."/>
            <person name="Gregorio O.A."/>
            <person name="Collins S.B."/>
            <person name="Wespe N."/>
            <person name="Knight-Connoni V."/>
        </authorList>
    </citation>
    <scope>NUCLEOTIDE SEQUENCE [LARGE SCALE GENOMIC DNA]</scope>
    <source>
        <strain evidence="8 9">DSM 20512</strain>
    </source>
</reference>
<dbReference type="CDD" id="cd18617">
    <property type="entry name" value="GH43_XynB-like"/>
    <property type="match status" value="1"/>
</dbReference>
<dbReference type="AlphaFoldDB" id="A0A850DUR2"/>
<dbReference type="Pfam" id="PF17851">
    <property type="entry name" value="GH43_C2"/>
    <property type="match status" value="1"/>
</dbReference>
<sequence>MLNEINPVLPGCHPDPSVCRVGDDYWLVVSSFTYWPALPVFHSRDLVAWEPAGHVIDRPEQLSLDGLETSDGIWAPTIRHHDGVFYVVSTVADDRQGAFNFVATAVDPRGPWSQPVDLGVKGIDPSLFFDTDGRCWFTICRDSETRGSSGPGEIWMREFDVDALALVGPEYVLWHGAVSGAWVEAPHIVRRDGVYHLLGAEGGTERRHSVTAARATAVTGPWATDPRSPLLTHRHLSPEHPIQNVGHADLVDTPSGETWAVVLAVRPVDGVHALGRETFLVPVEWTPDGPVFAPGTGMVQSRERVPAGATAPRQPAVTRVHERVHFDAGLLPTGWSSIRGQVVPKAPAVASTESGPVGQPGAGMRLALSQETLSTTATPAFIARRQQHLDVRATARVEFDPVSSTEEAGLALFHAGHRWASVVVTLDEQGRRICAATADFGDGPARGGAVLLSSGPAVLAVSADRDEYRLSLVRGPDASEEVVLARHPRSAFSTEEAGGFVGVHIGIHASSGGRPSGNSAFFPWFDYDGWHSST</sequence>
<dbReference type="InterPro" id="IPR006710">
    <property type="entry name" value="Glyco_hydro_43"/>
</dbReference>
<dbReference type="Gene3D" id="2.60.120.200">
    <property type="match status" value="1"/>
</dbReference>
<dbReference type="PANTHER" id="PTHR42812">
    <property type="entry name" value="BETA-XYLOSIDASE"/>
    <property type="match status" value="1"/>
</dbReference>
<evidence type="ECO:0000256" key="1">
    <source>
        <dbReference type="ARBA" id="ARBA00009865"/>
    </source>
</evidence>
<evidence type="ECO:0000313" key="8">
    <source>
        <dbReference type="EMBL" id="NUU29207.1"/>
    </source>
</evidence>
<evidence type="ECO:0000256" key="2">
    <source>
        <dbReference type="ARBA" id="ARBA00022801"/>
    </source>
</evidence>
<feature type="site" description="Important for catalytic activity, responsible for pKa modulation of the active site Glu and correct orientation of both the proton donor and substrate" evidence="5">
    <location>
        <position position="124"/>
    </location>
</feature>
<dbReference type="RefSeq" id="WP_175326557.1">
    <property type="nucleotide sequence ID" value="NZ_BAAAWP010000001.1"/>
</dbReference>
<dbReference type="Proteomes" id="UP000539146">
    <property type="component" value="Unassembled WGS sequence"/>
</dbReference>
<keyword evidence="2 6" id="KW-0378">Hydrolase</keyword>
<comment type="similarity">
    <text evidence="1 6">Belongs to the glycosyl hydrolase 43 family.</text>
</comment>
<evidence type="ECO:0000256" key="4">
    <source>
        <dbReference type="PIRSR" id="PIRSR606710-1"/>
    </source>
</evidence>
<keyword evidence="3 6" id="KW-0326">Glycosidase</keyword>
<accession>A0A850DUR2</accession>
<comment type="caution">
    <text evidence="8">The sequence shown here is derived from an EMBL/GenBank/DDBJ whole genome shotgun (WGS) entry which is preliminary data.</text>
</comment>
<feature type="domain" description="Beta-xylosidase C-terminal Concanavalin A-like" evidence="7">
    <location>
        <begin position="324"/>
        <end position="527"/>
    </location>
</feature>
<evidence type="ECO:0000256" key="5">
    <source>
        <dbReference type="PIRSR" id="PIRSR606710-2"/>
    </source>
</evidence>
<protein>
    <submittedName>
        <fullName evidence="8">Glycoside hydrolase family 43 protein</fullName>
    </submittedName>
</protein>
<organism evidence="8 9">
    <name type="scientific">Curtobacterium citreum</name>
    <dbReference type="NCBI Taxonomy" id="2036"/>
    <lineage>
        <taxon>Bacteria</taxon>
        <taxon>Bacillati</taxon>
        <taxon>Actinomycetota</taxon>
        <taxon>Actinomycetes</taxon>
        <taxon>Micrococcales</taxon>
        <taxon>Microbacteriaceae</taxon>
        <taxon>Curtobacterium</taxon>
    </lineage>
</organism>
<feature type="active site" description="Proton donor" evidence="4">
    <location>
        <position position="184"/>
    </location>
</feature>
<name>A0A850DUR2_9MICO</name>
<dbReference type="InterPro" id="IPR041542">
    <property type="entry name" value="GH43_C2"/>
</dbReference>
<feature type="active site" description="Proton acceptor" evidence="4">
    <location>
        <position position="15"/>
    </location>
</feature>
<evidence type="ECO:0000313" key="9">
    <source>
        <dbReference type="Proteomes" id="UP000539146"/>
    </source>
</evidence>
<dbReference type="Gene3D" id="2.115.10.20">
    <property type="entry name" value="Glycosyl hydrolase domain, family 43"/>
    <property type="match status" value="1"/>
</dbReference>
<dbReference type="GO" id="GO:0004553">
    <property type="term" value="F:hydrolase activity, hydrolyzing O-glycosyl compounds"/>
    <property type="evidence" value="ECO:0007669"/>
    <property type="project" value="InterPro"/>
</dbReference>
<proteinExistence type="inferred from homology"/>
<dbReference type="InterPro" id="IPR013320">
    <property type="entry name" value="ConA-like_dom_sf"/>
</dbReference>
<dbReference type="PANTHER" id="PTHR42812:SF12">
    <property type="entry name" value="BETA-XYLOSIDASE-RELATED"/>
    <property type="match status" value="1"/>
</dbReference>
<gene>
    <name evidence="8" type="ORF">HP467_14010</name>
</gene>
<dbReference type="Pfam" id="PF04616">
    <property type="entry name" value="Glyco_hydro_43"/>
    <property type="match status" value="1"/>
</dbReference>
<evidence type="ECO:0000256" key="3">
    <source>
        <dbReference type="ARBA" id="ARBA00023295"/>
    </source>
</evidence>
<dbReference type="SUPFAM" id="SSF49899">
    <property type="entry name" value="Concanavalin A-like lectins/glucanases"/>
    <property type="match status" value="1"/>
</dbReference>
<evidence type="ECO:0000256" key="6">
    <source>
        <dbReference type="RuleBase" id="RU361187"/>
    </source>
</evidence>
<evidence type="ECO:0000259" key="7">
    <source>
        <dbReference type="Pfam" id="PF17851"/>
    </source>
</evidence>
<dbReference type="InterPro" id="IPR023296">
    <property type="entry name" value="Glyco_hydro_beta-prop_sf"/>
</dbReference>
<dbReference type="EMBL" id="JABMCG010000121">
    <property type="protein sequence ID" value="NUU29207.1"/>
    <property type="molecule type" value="Genomic_DNA"/>
</dbReference>
<dbReference type="InterPro" id="IPR051795">
    <property type="entry name" value="Glycosyl_Hydrlase_43"/>
</dbReference>
<dbReference type="GO" id="GO:0005975">
    <property type="term" value="P:carbohydrate metabolic process"/>
    <property type="evidence" value="ECO:0007669"/>
    <property type="project" value="InterPro"/>
</dbReference>